<gene>
    <name evidence="2" type="ORF">MJB10_02550</name>
</gene>
<accession>A0AA96LPV0</accession>
<evidence type="ECO:0000313" key="2">
    <source>
        <dbReference type="EMBL" id="WNR45053.1"/>
    </source>
</evidence>
<organism evidence="2 3">
    <name type="scientific">Paenibacillus roseopurpureus</name>
    <dbReference type="NCBI Taxonomy" id="2918901"/>
    <lineage>
        <taxon>Bacteria</taxon>
        <taxon>Bacillati</taxon>
        <taxon>Bacillota</taxon>
        <taxon>Bacilli</taxon>
        <taxon>Bacillales</taxon>
        <taxon>Paenibacillaceae</taxon>
        <taxon>Paenibacillus</taxon>
    </lineage>
</organism>
<protein>
    <submittedName>
        <fullName evidence="2">DUF3888 domain-containing protein</fullName>
    </submittedName>
</protein>
<reference evidence="2" key="1">
    <citation type="submission" date="2022-02" db="EMBL/GenBank/DDBJ databases">
        <title>Paenibacillus sp. MBLB1832 Whole Genome Shotgun Sequencing.</title>
        <authorList>
            <person name="Hwang C.Y."/>
            <person name="Cho E.-S."/>
            <person name="Seo M.-J."/>
        </authorList>
    </citation>
    <scope>NUCLEOTIDE SEQUENCE</scope>
    <source>
        <strain evidence="2">MBLB1832</strain>
    </source>
</reference>
<feature type="signal peptide" evidence="1">
    <location>
        <begin position="1"/>
        <end position="24"/>
    </location>
</feature>
<evidence type="ECO:0000256" key="1">
    <source>
        <dbReference type="SAM" id="SignalP"/>
    </source>
</evidence>
<feature type="chain" id="PRO_5041722623" evidence="1">
    <location>
        <begin position="25"/>
        <end position="125"/>
    </location>
</feature>
<dbReference type="RefSeq" id="WP_314801460.1">
    <property type="nucleotide sequence ID" value="NZ_CP130319.1"/>
</dbReference>
<name>A0AA96LPV0_9BACL</name>
<dbReference type="Proteomes" id="UP001304650">
    <property type="component" value="Chromosome"/>
</dbReference>
<dbReference type="AlphaFoldDB" id="A0AA96LPV0"/>
<evidence type="ECO:0000313" key="3">
    <source>
        <dbReference type="Proteomes" id="UP001304650"/>
    </source>
</evidence>
<sequence>MRKSFAAILLLIILVISSRGTVHAAPQPSSKETTEKLTHDTLLTTLFPYLQQAVTSYYGHPKQFDLFNAKILHIKREREGGFGFIVNVQVKTFEGAHNPPYGTETITIDVNPARVSVTDYKHKDG</sequence>
<keyword evidence="3" id="KW-1185">Reference proteome</keyword>
<keyword evidence="1" id="KW-0732">Signal</keyword>
<proteinExistence type="predicted"/>
<dbReference type="EMBL" id="CP130319">
    <property type="protein sequence ID" value="WNR45053.1"/>
    <property type="molecule type" value="Genomic_DNA"/>
</dbReference>
<dbReference type="KEGG" id="proo:MJB10_02550"/>
<dbReference type="InterPro" id="IPR024984">
    <property type="entry name" value="DUF3888"/>
</dbReference>
<dbReference type="Pfam" id="PF13027">
    <property type="entry name" value="DUF3888"/>
    <property type="match status" value="1"/>
</dbReference>